<feature type="chain" id="PRO_5006156675" description="Extracellular membrane protein CFEM domain-containing protein" evidence="1">
    <location>
        <begin position="22"/>
        <end position="292"/>
    </location>
</feature>
<dbReference type="PROSITE" id="PS51257">
    <property type="entry name" value="PROKAR_LIPOPROTEIN"/>
    <property type="match status" value="1"/>
</dbReference>
<dbReference type="EMBL" id="KQ474082">
    <property type="protein sequence ID" value="KPV73753.1"/>
    <property type="molecule type" value="Genomic_DNA"/>
</dbReference>
<protein>
    <recommendedName>
        <fullName evidence="4">Extracellular membrane protein CFEM domain-containing protein</fullName>
    </recommendedName>
</protein>
<sequence length="292" mass="28785">MSLGRLATLVLFAASCAPSLAHSELKVRQSDDSDALDTAWTVIKDLGMSAIECPLDCSSFLLSMARCSGRIATQISFTAGLECICEDVPTGLDKCSACTSERDSTEATSGGTALASDWIDSVCGMIGMERSSSLDASSTSTTAAPETFTAIDSSNEARTTSFVTNGVPVDNVIPLESRISYLSVASASSASLVSLVSAASVSAAALSSSAAAPSSTTTSAATSQQAASSSVDSVSAALASASAVLASASSAAAAAAAESAKEGDSSGARSGRAQLGSLVGAGVLACGALAVW</sequence>
<evidence type="ECO:0008006" key="4">
    <source>
        <dbReference type="Google" id="ProtNLM"/>
    </source>
</evidence>
<organism evidence="2 3">
    <name type="scientific">Rhodotorula graminis (strain WP1)</name>
    <dbReference type="NCBI Taxonomy" id="578459"/>
    <lineage>
        <taxon>Eukaryota</taxon>
        <taxon>Fungi</taxon>
        <taxon>Dikarya</taxon>
        <taxon>Basidiomycota</taxon>
        <taxon>Pucciniomycotina</taxon>
        <taxon>Microbotryomycetes</taxon>
        <taxon>Sporidiobolales</taxon>
        <taxon>Sporidiobolaceae</taxon>
        <taxon>Rhodotorula</taxon>
    </lineage>
</organism>
<proteinExistence type="predicted"/>
<keyword evidence="1" id="KW-0732">Signal</keyword>
<evidence type="ECO:0000313" key="2">
    <source>
        <dbReference type="EMBL" id="KPV73753.1"/>
    </source>
</evidence>
<reference evidence="2 3" key="1">
    <citation type="journal article" date="2015" name="Front. Microbiol.">
        <title>Genome sequence of the plant growth promoting endophytic yeast Rhodotorula graminis WP1.</title>
        <authorList>
            <person name="Firrincieli A."/>
            <person name="Otillar R."/>
            <person name="Salamov A."/>
            <person name="Schmutz J."/>
            <person name="Khan Z."/>
            <person name="Redman R.S."/>
            <person name="Fleck N.D."/>
            <person name="Lindquist E."/>
            <person name="Grigoriev I.V."/>
            <person name="Doty S.L."/>
        </authorList>
    </citation>
    <scope>NUCLEOTIDE SEQUENCE [LARGE SCALE GENOMIC DNA]</scope>
    <source>
        <strain evidence="2 3">WP1</strain>
    </source>
</reference>
<evidence type="ECO:0000313" key="3">
    <source>
        <dbReference type="Proteomes" id="UP000053890"/>
    </source>
</evidence>
<dbReference type="OrthoDB" id="10578103at2759"/>
<gene>
    <name evidence="2" type="ORF">RHOBADRAFT_45709</name>
</gene>
<dbReference type="RefSeq" id="XP_018269802.1">
    <property type="nucleotide sequence ID" value="XM_018414655.1"/>
</dbReference>
<dbReference type="GeneID" id="28975103"/>
<feature type="signal peptide" evidence="1">
    <location>
        <begin position="1"/>
        <end position="21"/>
    </location>
</feature>
<name>A0A0P9ENQ7_RHOGW</name>
<accession>A0A0P9ENQ7</accession>
<keyword evidence="3" id="KW-1185">Reference proteome</keyword>
<dbReference type="OMA" id="CTSERDS"/>
<dbReference type="AlphaFoldDB" id="A0A0P9ENQ7"/>
<dbReference type="Proteomes" id="UP000053890">
    <property type="component" value="Unassembled WGS sequence"/>
</dbReference>
<evidence type="ECO:0000256" key="1">
    <source>
        <dbReference type="SAM" id="SignalP"/>
    </source>
</evidence>